<dbReference type="GO" id="GO:0007165">
    <property type="term" value="P:signal transduction"/>
    <property type="evidence" value="ECO:0007669"/>
    <property type="project" value="InterPro"/>
</dbReference>
<dbReference type="EMBL" id="UZAJ01043327">
    <property type="protein sequence ID" value="VDP25214.1"/>
    <property type="molecule type" value="Genomic_DNA"/>
</dbReference>
<reference evidence="4" key="1">
    <citation type="submission" date="2016-06" db="UniProtKB">
        <authorList>
            <consortium name="WormBaseParasite"/>
        </authorList>
    </citation>
    <scope>IDENTIFICATION</scope>
</reference>
<dbReference type="PROSITE" id="PS50146">
    <property type="entry name" value="DAGK"/>
    <property type="match status" value="1"/>
</dbReference>
<proteinExistence type="predicted"/>
<evidence type="ECO:0000313" key="4">
    <source>
        <dbReference type="WBParaSite" id="OFLC_0001595701-mRNA-1"/>
    </source>
</evidence>
<dbReference type="AlphaFoldDB" id="A0A183I882"/>
<dbReference type="Pfam" id="PF00781">
    <property type="entry name" value="DAGK_cat"/>
    <property type="match status" value="1"/>
</dbReference>
<accession>A0A183I882</accession>
<dbReference type="InterPro" id="IPR016064">
    <property type="entry name" value="NAD/diacylglycerol_kinase_sf"/>
</dbReference>
<name>A0A183I882_9BILA</name>
<dbReference type="InterPro" id="IPR037607">
    <property type="entry name" value="DGK"/>
</dbReference>
<dbReference type="PANTHER" id="PTHR11255:SF80">
    <property type="entry name" value="EYE-SPECIFIC DIACYLGLYCEROL KINASE"/>
    <property type="match status" value="1"/>
</dbReference>
<sequence length="73" mass="8213">MKGPEYGLGMFKKIASSMRVLVCGGDGTVGWILSTLDKNVKQHLYLHFKSFTKILISDELAEISSNWHCSTRH</sequence>
<dbReference type="GO" id="GO:0004143">
    <property type="term" value="F:ATP-dependent diacylglycerol kinase activity"/>
    <property type="evidence" value="ECO:0007669"/>
    <property type="project" value="InterPro"/>
</dbReference>
<dbReference type="WBParaSite" id="OFLC_0001595701-mRNA-1">
    <property type="protein sequence ID" value="OFLC_0001595701-mRNA-1"/>
    <property type="gene ID" value="OFLC_0001595701"/>
</dbReference>
<feature type="domain" description="DAGKc" evidence="1">
    <location>
        <begin position="1"/>
        <end position="39"/>
    </location>
</feature>
<evidence type="ECO:0000313" key="3">
    <source>
        <dbReference type="Proteomes" id="UP000267606"/>
    </source>
</evidence>
<reference evidence="2 3" key="2">
    <citation type="submission" date="2018-11" db="EMBL/GenBank/DDBJ databases">
        <authorList>
            <consortium name="Pathogen Informatics"/>
        </authorList>
    </citation>
    <scope>NUCLEOTIDE SEQUENCE [LARGE SCALE GENOMIC DNA]</scope>
</reference>
<gene>
    <name evidence="2" type="ORF">OFLC_LOCUS15944</name>
</gene>
<organism evidence="4">
    <name type="scientific">Onchocerca flexuosa</name>
    <dbReference type="NCBI Taxonomy" id="387005"/>
    <lineage>
        <taxon>Eukaryota</taxon>
        <taxon>Metazoa</taxon>
        <taxon>Ecdysozoa</taxon>
        <taxon>Nematoda</taxon>
        <taxon>Chromadorea</taxon>
        <taxon>Rhabditida</taxon>
        <taxon>Spirurina</taxon>
        <taxon>Spiruromorpha</taxon>
        <taxon>Filarioidea</taxon>
        <taxon>Onchocercidae</taxon>
        <taxon>Onchocerca</taxon>
    </lineage>
</organism>
<protein>
    <submittedName>
        <fullName evidence="4">DAGKc domain-containing protein</fullName>
    </submittedName>
</protein>
<keyword evidence="3" id="KW-1185">Reference proteome</keyword>
<evidence type="ECO:0000313" key="2">
    <source>
        <dbReference type="EMBL" id="VDP25214.1"/>
    </source>
</evidence>
<dbReference type="Proteomes" id="UP000267606">
    <property type="component" value="Unassembled WGS sequence"/>
</dbReference>
<dbReference type="STRING" id="387005.A0A183I882"/>
<dbReference type="PANTHER" id="PTHR11255">
    <property type="entry name" value="DIACYLGLYCEROL KINASE"/>
    <property type="match status" value="1"/>
</dbReference>
<evidence type="ECO:0000259" key="1">
    <source>
        <dbReference type="PROSITE" id="PS50146"/>
    </source>
</evidence>
<dbReference type="GO" id="GO:0005886">
    <property type="term" value="C:plasma membrane"/>
    <property type="evidence" value="ECO:0007669"/>
    <property type="project" value="TreeGrafter"/>
</dbReference>
<dbReference type="InterPro" id="IPR001206">
    <property type="entry name" value="Diacylglycerol_kinase_cat_dom"/>
</dbReference>
<dbReference type="SUPFAM" id="SSF111331">
    <property type="entry name" value="NAD kinase/diacylglycerol kinase-like"/>
    <property type="match status" value="1"/>
</dbReference>